<feature type="domain" description="DUF4214" evidence="1">
    <location>
        <begin position="578"/>
        <end position="645"/>
    </location>
</feature>
<evidence type="ECO:0000313" key="3">
    <source>
        <dbReference type="Proteomes" id="UP000184221"/>
    </source>
</evidence>
<dbReference type="AlphaFoldDB" id="A0A1M5Y3V6"/>
<evidence type="ECO:0000313" key="2">
    <source>
        <dbReference type="EMBL" id="SHI06183.1"/>
    </source>
</evidence>
<organism evidence="2 3">
    <name type="scientific">Marivita hallyeonensis</name>
    <dbReference type="NCBI Taxonomy" id="996342"/>
    <lineage>
        <taxon>Bacteria</taxon>
        <taxon>Pseudomonadati</taxon>
        <taxon>Pseudomonadota</taxon>
        <taxon>Alphaproteobacteria</taxon>
        <taxon>Rhodobacterales</taxon>
        <taxon>Roseobacteraceae</taxon>
        <taxon>Marivita</taxon>
    </lineage>
</organism>
<dbReference type="Proteomes" id="UP000184221">
    <property type="component" value="Unassembled WGS sequence"/>
</dbReference>
<dbReference type="Pfam" id="PF13946">
    <property type="entry name" value="DUF4214"/>
    <property type="match status" value="1"/>
</dbReference>
<reference evidence="2 3" key="1">
    <citation type="submission" date="2016-11" db="EMBL/GenBank/DDBJ databases">
        <authorList>
            <person name="Jaros S."/>
            <person name="Januszkiewicz K."/>
            <person name="Wedrychowicz H."/>
        </authorList>
    </citation>
    <scope>NUCLEOTIDE SEQUENCE [LARGE SCALE GENOMIC DNA]</scope>
    <source>
        <strain evidence="2 3">DSM 29431</strain>
    </source>
</reference>
<dbReference type="OrthoDB" id="9783144at2"/>
<dbReference type="InterPro" id="IPR025282">
    <property type="entry name" value="DUF4214"/>
</dbReference>
<protein>
    <submittedName>
        <fullName evidence="2">ELWxxDGT repeat-containing protein</fullName>
    </submittedName>
</protein>
<proteinExistence type="predicted"/>
<dbReference type="EMBL" id="FQXC01000010">
    <property type="protein sequence ID" value="SHI06183.1"/>
    <property type="molecule type" value="Genomic_DNA"/>
</dbReference>
<name>A0A1M5Y3V6_9RHOB</name>
<accession>A0A1M5Y3V6</accession>
<dbReference type="STRING" id="996342.SAMN05443551_0043"/>
<dbReference type="InterPro" id="IPR038255">
    <property type="entry name" value="PBS_linker_sf"/>
</dbReference>
<dbReference type="Gene3D" id="1.10.3130.20">
    <property type="entry name" value="Phycobilisome linker domain"/>
    <property type="match status" value="1"/>
</dbReference>
<sequence>MKDTIIFEAGNFGNKKIYAYDGVAVSELFDISGTLRTAEDMSNGFAFYESSATDPIYELRVYDAQSGSVTTIHTEDALAGSGAPFLTEYQGGVIYKDYAVAGSEPIRFLNEGTTITLVDDSESPFNDRFNGGGHYMDWLGIAGDAIYAAGGNAGNELAIRTGAIGGTVYEDFHVTSSSENGSPRDFVMGDGGVYFVANFPNGGGSGFFAGSSGIVFGDAAGNVNVLTKPDDPGGSPFIGDIEYAGDTLFVSGRRPLSTTDTFNSDTGLFRLDTNAPFALELIASVINGVQITPSQLVDFGENLLFVSNNNLFISDGTGAGTQQLTSNLTGLQTVVSGTSKAFFWGTTAEAGQELWVTDGTVAGTSLVTDLNPGTSGQQGLAITVLDDVAHFQAFADNVAGLFASDGTEIGTELVFAGGRTPVAVTLGQDDQTIRLLNEGLGPLRGVVDAAGVGTIRSRDPGTPNDDTIGSLGRSERLDLRDGLDRFIISSRSDSFTSEVSADSIELSNGIETYVLDSVERITFVDGTLVLDTGAGETAGEAYRIYQAAFSRTPDNDGLEFWLNVMDGGMSIDEVAGFFLTSDEFERTYGTSLSNSDFVNQLYLNVLQRPGDPEGFAFWRDDLNSGDITRAQVLARFAESPENVQNLAPLIDDGYFLI</sequence>
<keyword evidence="3" id="KW-1185">Reference proteome</keyword>
<gene>
    <name evidence="2" type="ORF">SAMN05443551_0043</name>
</gene>
<dbReference type="RefSeq" id="WP_072780139.1">
    <property type="nucleotide sequence ID" value="NZ_FQXC01000010.1"/>
</dbReference>
<evidence type="ECO:0000259" key="1">
    <source>
        <dbReference type="Pfam" id="PF13946"/>
    </source>
</evidence>